<feature type="compositionally biased region" description="Basic residues" evidence="15">
    <location>
        <begin position="373"/>
        <end position="384"/>
    </location>
</feature>
<feature type="binding site" evidence="12">
    <location>
        <position position="441"/>
    </location>
    <ligand>
        <name>Zn(2+)</name>
        <dbReference type="ChEBI" id="CHEBI:29105"/>
        <label>1</label>
    </ligand>
</feature>
<comment type="subcellular location">
    <subcellularLocation>
        <location evidence="1 14">Nucleus</location>
    </subcellularLocation>
</comment>
<keyword evidence="4 12" id="KW-0479">Metal-binding</keyword>
<feature type="compositionally biased region" description="Low complexity" evidence="15">
    <location>
        <begin position="407"/>
        <end position="426"/>
    </location>
</feature>
<evidence type="ECO:0000313" key="17">
    <source>
        <dbReference type="EMBL" id="VDL19802.1"/>
    </source>
</evidence>
<evidence type="ECO:0000256" key="10">
    <source>
        <dbReference type="ARBA" id="ARBA00023242"/>
    </source>
</evidence>
<dbReference type="InterPro" id="IPR028651">
    <property type="entry name" value="ING_fam"/>
</dbReference>
<dbReference type="InterPro" id="IPR019786">
    <property type="entry name" value="Zinc_finger_PHD-type_CS"/>
</dbReference>
<evidence type="ECO:0000256" key="14">
    <source>
        <dbReference type="RuleBase" id="RU361213"/>
    </source>
</evidence>
<dbReference type="Pfam" id="PF12998">
    <property type="entry name" value="ING"/>
    <property type="match status" value="1"/>
</dbReference>
<dbReference type="SMART" id="SM00249">
    <property type="entry name" value="PHD"/>
    <property type="match status" value="1"/>
</dbReference>
<dbReference type="Proteomes" id="UP000274504">
    <property type="component" value="Unassembled WGS sequence"/>
</dbReference>
<feature type="binding site" evidence="12">
    <location>
        <position position="465"/>
    </location>
    <ligand>
        <name>Zn(2+)</name>
        <dbReference type="ChEBI" id="CHEBI:29105"/>
        <label>1</label>
    </ligand>
</feature>
<evidence type="ECO:0000256" key="2">
    <source>
        <dbReference type="ARBA" id="ARBA00010210"/>
    </source>
</evidence>
<keyword evidence="10 14" id="KW-0539">Nucleus</keyword>
<feature type="site" description="Histone H3K4me3 binding" evidence="11">
    <location>
        <position position="455"/>
    </location>
</feature>
<dbReference type="InterPro" id="IPR011011">
    <property type="entry name" value="Znf_FYVE_PHD"/>
</dbReference>
<evidence type="ECO:0000256" key="15">
    <source>
        <dbReference type="SAM" id="MobiDB-lite"/>
    </source>
</evidence>
<feature type="binding site" evidence="12">
    <location>
        <position position="468"/>
    </location>
    <ligand>
        <name>Zn(2+)</name>
        <dbReference type="ChEBI" id="CHEBI:29105"/>
        <label>1</label>
    </ligand>
</feature>
<evidence type="ECO:0000256" key="8">
    <source>
        <dbReference type="ARBA" id="ARBA00023015"/>
    </source>
</evidence>
<dbReference type="InterPro" id="IPR019787">
    <property type="entry name" value="Znf_PHD-finger"/>
</dbReference>
<feature type="domain" description="PHD-type" evidence="16">
    <location>
        <begin position="438"/>
        <end position="487"/>
    </location>
</feature>
<evidence type="ECO:0000256" key="5">
    <source>
        <dbReference type="ARBA" id="ARBA00022771"/>
    </source>
</evidence>
<dbReference type="GO" id="GO:0008270">
    <property type="term" value="F:zinc ion binding"/>
    <property type="evidence" value="ECO:0007669"/>
    <property type="project" value="UniProtKB-KW"/>
</dbReference>
<dbReference type="EMBL" id="UYSG01000561">
    <property type="protein sequence ID" value="VDL19802.1"/>
    <property type="molecule type" value="Genomic_DNA"/>
</dbReference>
<evidence type="ECO:0000313" key="18">
    <source>
        <dbReference type="Proteomes" id="UP000274504"/>
    </source>
</evidence>
<evidence type="ECO:0000256" key="9">
    <source>
        <dbReference type="ARBA" id="ARBA00023163"/>
    </source>
</evidence>
<gene>
    <name evidence="17" type="ORF">HDID_LOCUS2341</name>
</gene>
<dbReference type="WBParaSite" id="HDID_0000233701-mRNA-1">
    <property type="protein sequence ID" value="HDID_0000233701-mRNA-1"/>
    <property type="gene ID" value="HDID_0000233701"/>
</dbReference>
<dbReference type="InterPro" id="IPR001965">
    <property type="entry name" value="Znf_PHD"/>
</dbReference>
<dbReference type="PANTHER" id="PTHR10333:SF103">
    <property type="entry name" value="INHIBITOR OF GROWTH PROTEIN 3"/>
    <property type="match status" value="1"/>
</dbReference>
<feature type="region of interest" description="Disordered" evidence="15">
    <location>
        <begin position="362"/>
        <end position="433"/>
    </location>
</feature>
<evidence type="ECO:0000256" key="6">
    <source>
        <dbReference type="ARBA" id="ARBA00022833"/>
    </source>
</evidence>
<evidence type="ECO:0000259" key="16">
    <source>
        <dbReference type="PROSITE" id="PS50016"/>
    </source>
</evidence>
<dbReference type="PROSITE" id="PS01359">
    <property type="entry name" value="ZF_PHD_1"/>
    <property type="match status" value="1"/>
</dbReference>
<feature type="binding site" evidence="12">
    <location>
        <position position="443"/>
    </location>
    <ligand>
        <name>Zn(2+)</name>
        <dbReference type="ChEBI" id="CHEBI:29105"/>
        <label>1</label>
    </ligand>
</feature>
<evidence type="ECO:0000256" key="12">
    <source>
        <dbReference type="PIRSR" id="PIRSR628651-51"/>
    </source>
</evidence>
<dbReference type="GO" id="GO:0005634">
    <property type="term" value="C:nucleus"/>
    <property type="evidence" value="ECO:0007669"/>
    <property type="project" value="UniProtKB-SubCell"/>
</dbReference>
<dbReference type="STRING" id="6216.A0A0R3SCL7"/>
<reference evidence="19" key="1">
    <citation type="submission" date="2017-02" db="UniProtKB">
        <authorList>
            <consortium name="WormBaseParasite"/>
        </authorList>
    </citation>
    <scope>IDENTIFICATION</scope>
</reference>
<proteinExistence type="inferred from homology"/>
<dbReference type="CDD" id="cd15505">
    <property type="entry name" value="PHD_ING"/>
    <property type="match status" value="1"/>
</dbReference>
<dbReference type="Gene3D" id="3.30.40.10">
    <property type="entry name" value="Zinc/RING finger domain, C3HC4 (zinc finger)"/>
    <property type="match status" value="1"/>
</dbReference>
<feature type="binding site" evidence="12">
    <location>
        <position position="454"/>
    </location>
    <ligand>
        <name>Zn(2+)</name>
        <dbReference type="ChEBI" id="CHEBI:29105"/>
        <label>2</label>
    </ligand>
</feature>
<keyword evidence="3" id="KW-0341">Growth regulation</keyword>
<evidence type="ECO:0000256" key="11">
    <source>
        <dbReference type="PIRSR" id="PIRSR628651-50"/>
    </source>
</evidence>
<feature type="binding site" evidence="12">
    <location>
        <position position="459"/>
    </location>
    <ligand>
        <name>Zn(2+)</name>
        <dbReference type="ChEBI" id="CHEBI:29105"/>
        <label>2</label>
    </ligand>
</feature>
<keyword evidence="8" id="KW-0805">Transcription regulation</keyword>
<evidence type="ECO:0000256" key="3">
    <source>
        <dbReference type="ARBA" id="ARBA00022604"/>
    </source>
</evidence>
<sequence>MLYFEDFMEAIEPLPEYIQTDLLEIKHLDEEVQSNKFSTLRIAILELQSSLEIRKRKFFENCKYSRFDEKEKELEYESILKEYDRMAEYSKMKIEIADSLRETYEKVHRKITSELHKFRLELEADNVGIATKIEHRVRTYLNIKDPAQKHHTTRFYGVNRSTYRRNPFASDQDKRYFVQKKRIYPLSGLTNSGCTPSIRHPKSSSFASEESSLSIISDGPSRLLSSSDNLQQISGANSITSIDPNLQDGEFGPFTSEIGDDFLAEDEDDDQIHFEATPRRSRIIGTPQISSTDNSRCVPKGLHRGGYSPFVSSSDTENLGGGVNTGNQIITDHQPSSIDEMLVNTSTSSPIVKSSESPRWISGGILDNANTNKARRTGTQHSRRPSQISVSEMTADDVNPYHHVNVSQSPSRLLQQQQQQQQDSQDIGGGASSDPDNRKYCFCRDVSYGEMIACDAPNCPIEWFHYPCVNLAVAPKGKWICPLCSRSRLPSSSSSSAARKRIRR</sequence>
<comment type="function">
    <text evidence="14">Component of an histone acetyltransferase complex.</text>
</comment>
<name>A0A0R3SCL7_HYMDI</name>
<evidence type="ECO:0000256" key="4">
    <source>
        <dbReference type="ARBA" id="ARBA00022723"/>
    </source>
</evidence>
<keyword evidence="7 14" id="KW-0156">Chromatin regulator</keyword>
<feature type="site" description="Histone H3K4me3 binding" evidence="11">
    <location>
        <position position="440"/>
    </location>
</feature>
<dbReference type="PANTHER" id="PTHR10333">
    <property type="entry name" value="INHIBITOR OF GROWTH PROTEIN"/>
    <property type="match status" value="1"/>
</dbReference>
<reference evidence="17 18" key="2">
    <citation type="submission" date="2018-11" db="EMBL/GenBank/DDBJ databases">
        <authorList>
            <consortium name="Pathogen Informatics"/>
        </authorList>
    </citation>
    <scope>NUCLEOTIDE SEQUENCE [LARGE SCALE GENOMIC DNA]</scope>
</reference>
<dbReference type="OrthoDB" id="5411773at2759"/>
<keyword evidence="6 12" id="KW-0862">Zinc</keyword>
<evidence type="ECO:0000256" key="1">
    <source>
        <dbReference type="ARBA" id="ARBA00004123"/>
    </source>
</evidence>
<comment type="similarity">
    <text evidence="2 14">Belongs to the ING family.</text>
</comment>
<keyword evidence="9" id="KW-0804">Transcription</keyword>
<feature type="site" description="Histone H3K4me3 binding" evidence="11">
    <location>
        <position position="463"/>
    </location>
</feature>
<protein>
    <recommendedName>
        <fullName evidence="14">Inhibitor of growth protein</fullName>
    </recommendedName>
</protein>
<accession>A0A0R3SCL7</accession>
<comment type="subunit">
    <text evidence="14">Component of an histone acetyltransferase complex. Interacts with H3K4me3 and to a lesser extent with H3K4me2.</text>
</comment>
<evidence type="ECO:0000256" key="13">
    <source>
        <dbReference type="PROSITE-ProRule" id="PRU00146"/>
    </source>
</evidence>
<feature type="binding site" evidence="12">
    <location>
        <position position="484"/>
    </location>
    <ligand>
        <name>Zn(2+)</name>
        <dbReference type="ChEBI" id="CHEBI:29105"/>
        <label>2</label>
    </ligand>
</feature>
<dbReference type="SMART" id="SM01408">
    <property type="entry name" value="ING"/>
    <property type="match status" value="1"/>
</dbReference>
<organism evidence="19">
    <name type="scientific">Hymenolepis diminuta</name>
    <name type="common">Rat tapeworm</name>
    <dbReference type="NCBI Taxonomy" id="6216"/>
    <lineage>
        <taxon>Eukaryota</taxon>
        <taxon>Metazoa</taxon>
        <taxon>Spiralia</taxon>
        <taxon>Lophotrochozoa</taxon>
        <taxon>Platyhelminthes</taxon>
        <taxon>Cestoda</taxon>
        <taxon>Eucestoda</taxon>
        <taxon>Cyclophyllidea</taxon>
        <taxon>Hymenolepididae</taxon>
        <taxon>Hymenolepis</taxon>
    </lineage>
</organism>
<dbReference type="SUPFAM" id="SSF57903">
    <property type="entry name" value="FYVE/PHD zinc finger"/>
    <property type="match status" value="1"/>
</dbReference>
<evidence type="ECO:0000256" key="7">
    <source>
        <dbReference type="ARBA" id="ARBA00022853"/>
    </source>
</evidence>
<dbReference type="AlphaFoldDB" id="A0A0R3SCL7"/>
<dbReference type="InterPro" id="IPR024610">
    <property type="entry name" value="ING_N_histone-binding"/>
</dbReference>
<comment type="domain">
    <text evidence="14">The PHD-type zinc finger mediates the binding to H3K4me3.</text>
</comment>
<dbReference type="Gene3D" id="6.10.140.1740">
    <property type="match status" value="1"/>
</dbReference>
<dbReference type="InterPro" id="IPR013083">
    <property type="entry name" value="Znf_RING/FYVE/PHD"/>
</dbReference>
<evidence type="ECO:0000313" key="19">
    <source>
        <dbReference type="WBParaSite" id="HDID_0000233701-mRNA-1"/>
    </source>
</evidence>
<feature type="binding site" evidence="12">
    <location>
        <position position="481"/>
    </location>
    <ligand>
        <name>Zn(2+)</name>
        <dbReference type="ChEBI" id="CHEBI:29105"/>
        <label>2</label>
    </ligand>
</feature>
<dbReference type="PROSITE" id="PS50016">
    <property type="entry name" value="ZF_PHD_2"/>
    <property type="match status" value="1"/>
</dbReference>
<keyword evidence="5 13" id="KW-0863">Zinc-finger</keyword>
<dbReference type="GO" id="GO:0006325">
    <property type="term" value="P:chromatin organization"/>
    <property type="evidence" value="ECO:0007669"/>
    <property type="project" value="UniProtKB-KW"/>
</dbReference>
<feature type="region of interest" description="Disordered" evidence="15">
    <location>
        <begin position="192"/>
        <end position="211"/>
    </location>
</feature>
<feature type="site" description="Histone H3K4me3 binding" evidence="11">
    <location>
        <position position="451"/>
    </location>
</feature>